<accession>A0A939GYK8</accession>
<keyword evidence="4" id="KW-1185">Reference proteome</keyword>
<sequence>MDLSTPPLTTPLAAPLTAPLATPLTTTSPAASTHPASDVQASIRASLQAYFDDLGGEAPSNVYDMVLRLVERPLLEEVMAQADQNQSRAAQWLGLNRNTLRKKLLQHELI</sequence>
<dbReference type="InterPro" id="IPR002197">
    <property type="entry name" value="HTH_Fis"/>
</dbReference>
<dbReference type="AlphaFoldDB" id="A0A939GYK8"/>
<proteinExistence type="predicted"/>
<protein>
    <recommendedName>
        <fullName evidence="2">DNA binding HTH domain-containing protein</fullName>
    </recommendedName>
</protein>
<dbReference type="SUPFAM" id="SSF46689">
    <property type="entry name" value="Homeodomain-like"/>
    <property type="match status" value="1"/>
</dbReference>
<evidence type="ECO:0000313" key="3">
    <source>
        <dbReference type="EMBL" id="MBO1250524.1"/>
    </source>
</evidence>
<evidence type="ECO:0000313" key="4">
    <source>
        <dbReference type="Proteomes" id="UP000664731"/>
    </source>
</evidence>
<evidence type="ECO:0000259" key="2">
    <source>
        <dbReference type="Pfam" id="PF02954"/>
    </source>
</evidence>
<dbReference type="Pfam" id="PF02954">
    <property type="entry name" value="HTH_8"/>
    <property type="match status" value="1"/>
</dbReference>
<dbReference type="PANTHER" id="PTHR47918">
    <property type="entry name" value="DNA-BINDING PROTEIN FIS"/>
    <property type="match status" value="1"/>
</dbReference>
<dbReference type="GO" id="GO:0043565">
    <property type="term" value="F:sequence-specific DNA binding"/>
    <property type="evidence" value="ECO:0007669"/>
    <property type="project" value="InterPro"/>
</dbReference>
<dbReference type="InterPro" id="IPR050207">
    <property type="entry name" value="Trans_regulatory_Fis"/>
</dbReference>
<feature type="compositionally biased region" description="Low complexity" evidence="1">
    <location>
        <begin position="1"/>
        <end position="33"/>
    </location>
</feature>
<dbReference type="EMBL" id="JAFNME010000030">
    <property type="protein sequence ID" value="MBO1250524.1"/>
    <property type="molecule type" value="Genomic_DNA"/>
</dbReference>
<comment type="caution">
    <text evidence="3">The sequence shown here is derived from an EMBL/GenBank/DDBJ whole genome shotgun (WGS) entry which is preliminary data.</text>
</comment>
<organism evidence="3 4">
    <name type="scientific">Comamonas denitrificans</name>
    <dbReference type="NCBI Taxonomy" id="117506"/>
    <lineage>
        <taxon>Bacteria</taxon>
        <taxon>Pseudomonadati</taxon>
        <taxon>Pseudomonadota</taxon>
        <taxon>Betaproteobacteria</taxon>
        <taxon>Burkholderiales</taxon>
        <taxon>Comamonadaceae</taxon>
        <taxon>Comamonas</taxon>
    </lineage>
</organism>
<dbReference type="PRINTS" id="PR01590">
    <property type="entry name" value="HTHFIS"/>
</dbReference>
<feature type="region of interest" description="Disordered" evidence="1">
    <location>
        <begin position="1"/>
        <end position="38"/>
    </location>
</feature>
<dbReference type="InterPro" id="IPR009057">
    <property type="entry name" value="Homeodomain-like_sf"/>
</dbReference>
<dbReference type="Proteomes" id="UP000664731">
    <property type="component" value="Unassembled WGS sequence"/>
</dbReference>
<dbReference type="PANTHER" id="PTHR47918:SF1">
    <property type="entry name" value="DNA-BINDING PROTEIN FIS"/>
    <property type="match status" value="1"/>
</dbReference>
<evidence type="ECO:0000256" key="1">
    <source>
        <dbReference type="SAM" id="MobiDB-lite"/>
    </source>
</evidence>
<reference evidence="3" key="1">
    <citation type="submission" date="2021-03" db="EMBL/GenBank/DDBJ databases">
        <title>Comamonas denitrificans.</title>
        <authorList>
            <person name="Finster K."/>
        </authorList>
    </citation>
    <scope>NUCLEOTIDE SEQUENCE</scope>
    <source>
        <strain evidence="3">MM2021_4</strain>
    </source>
</reference>
<feature type="domain" description="DNA binding HTH" evidence="2">
    <location>
        <begin position="67"/>
        <end position="106"/>
    </location>
</feature>
<gene>
    <name evidence="3" type="ORF">J1777_11915</name>
</gene>
<dbReference type="Gene3D" id="1.10.10.60">
    <property type="entry name" value="Homeodomain-like"/>
    <property type="match status" value="1"/>
</dbReference>
<name>A0A939GYK8_9BURK</name>